<feature type="domain" description="Short myomegalin-like EB1 binding protein N-terminal" evidence="4">
    <location>
        <begin position="119"/>
        <end position="397"/>
    </location>
</feature>
<dbReference type="Pfam" id="PF07776">
    <property type="entry name" value="zf-AD"/>
    <property type="match status" value="1"/>
</dbReference>
<dbReference type="Proteomes" id="UP001221898">
    <property type="component" value="Unassembled WGS sequence"/>
</dbReference>
<reference evidence="6" key="1">
    <citation type="journal article" date="2023" name="Science">
        <title>Genome structures resolve the early diversification of teleost fishes.</title>
        <authorList>
            <person name="Parey E."/>
            <person name="Louis A."/>
            <person name="Montfort J."/>
            <person name="Bouchez O."/>
            <person name="Roques C."/>
            <person name="Iampietro C."/>
            <person name="Lluch J."/>
            <person name="Castinel A."/>
            <person name="Donnadieu C."/>
            <person name="Desvignes T."/>
            <person name="Floi Bucao C."/>
            <person name="Jouanno E."/>
            <person name="Wen M."/>
            <person name="Mejri S."/>
            <person name="Dirks R."/>
            <person name="Jansen H."/>
            <person name="Henkel C."/>
            <person name="Chen W.J."/>
            <person name="Zahm M."/>
            <person name="Cabau C."/>
            <person name="Klopp C."/>
            <person name="Thompson A.W."/>
            <person name="Robinson-Rechavi M."/>
            <person name="Braasch I."/>
            <person name="Lecointre G."/>
            <person name="Bobe J."/>
            <person name="Postlethwait J.H."/>
            <person name="Berthelot C."/>
            <person name="Roest Crollius H."/>
            <person name="Guiguen Y."/>
        </authorList>
    </citation>
    <scope>NUCLEOTIDE SEQUENCE</scope>
    <source>
        <strain evidence="6">NC1722</strain>
    </source>
</reference>
<evidence type="ECO:0000313" key="6">
    <source>
        <dbReference type="EMBL" id="KAJ8384522.1"/>
    </source>
</evidence>
<feature type="region of interest" description="Disordered" evidence="2">
    <location>
        <begin position="2470"/>
        <end position="2501"/>
    </location>
</feature>
<feature type="region of interest" description="Disordered" evidence="2">
    <location>
        <begin position="1534"/>
        <end position="1560"/>
    </location>
</feature>
<feature type="domain" description="ZAD" evidence="3">
    <location>
        <begin position="4"/>
        <end position="74"/>
    </location>
</feature>
<feature type="coiled-coil region" evidence="1">
    <location>
        <begin position="966"/>
        <end position="1028"/>
    </location>
</feature>
<keyword evidence="7" id="KW-1185">Reference proteome</keyword>
<feature type="region of interest" description="Disordered" evidence="2">
    <location>
        <begin position="232"/>
        <end position="294"/>
    </location>
</feature>
<feature type="coiled-coil region" evidence="1">
    <location>
        <begin position="1218"/>
        <end position="1267"/>
    </location>
</feature>
<comment type="caution">
    <text evidence="6">The sequence shown here is derived from an EMBL/GenBank/DDBJ whole genome shotgun (WGS) entry which is preliminary data.</text>
</comment>
<feature type="compositionally biased region" description="Basic and acidic residues" evidence="2">
    <location>
        <begin position="239"/>
        <end position="260"/>
    </location>
</feature>
<feature type="region of interest" description="Disordered" evidence="2">
    <location>
        <begin position="1128"/>
        <end position="1174"/>
    </location>
</feature>
<dbReference type="PANTHER" id="PTHR46501">
    <property type="entry name" value="MYOMEGALIN"/>
    <property type="match status" value="1"/>
</dbReference>
<dbReference type="GO" id="GO:0005634">
    <property type="term" value="C:nucleus"/>
    <property type="evidence" value="ECO:0007669"/>
    <property type="project" value="InterPro"/>
</dbReference>
<dbReference type="GO" id="GO:1903358">
    <property type="term" value="P:regulation of Golgi organization"/>
    <property type="evidence" value="ECO:0007669"/>
    <property type="project" value="TreeGrafter"/>
</dbReference>
<dbReference type="PANTHER" id="PTHR46501:SF2">
    <property type="entry name" value="MYOMEGALIN"/>
    <property type="match status" value="1"/>
</dbReference>
<gene>
    <name evidence="6" type="ORF">AAFF_G00204370</name>
</gene>
<feature type="compositionally biased region" description="Polar residues" evidence="2">
    <location>
        <begin position="1789"/>
        <end position="1805"/>
    </location>
</feature>
<dbReference type="GO" id="GO:0005794">
    <property type="term" value="C:Golgi apparatus"/>
    <property type="evidence" value="ECO:0007669"/>
    <property type="project" value="TreeGrafter"/>
</dbReference>
<dbReference type="GO" id="GO:0060090">
    <property type="term" value="F:molecular adaptor activity"/>
    <property type="evidence" value="ECO:0007669"/>
    <property type="project" value="TreeGrafter"/>
</dbReference>
<feature type="compositionally biased region" description="Basic and acidic residues" evidence="2">
    <location>
        <begin position="1278"/>
        <end position="1289"/>
    </location>
</feature>
<dbReference type="GO" id="GO:0090063">
    <property type="term" value="P:positive regulation of microtubule nucleation"/>
    <property type="evidence" value="ECO:0007669"/>
    <property type="project" value="TreeGrafter"/>
</dbReference>
<dbReference type="GO" id="GO:0005813">
    <property type="term" value="C:centrosome"/>
    <property type="evidence" value="ECO:0007669"/>
    <property type="project" value="TreeGrafter"/>
</dbReference>
<dbReference type="InterPro" id="IPR056273">
    <property type="entry name" value="CDK5RAP2_MYOME_CC"/>
</dbReference>
<feature type="region of interest" description="Disordered" evidence="2">
    <location>
        <begin position="1765"/>
        <end position="1805"/>
    </location>
</feature>
<dbReference type="InterPro" id="IPR052593">
    <property type="entry name" value="MT-associated_AKAP9-binding"/>
</dbReference>
<sequence length="2535" mass="284408">MKELCRICARELCGNQRRWIFHPASKLNLQVLLSHALGRELSRDGKGEFACSKCTFMLDRMYRFDTVIARVEALSIERLQKLLMEKDRLRQCIGGLYRKNNSDEQAAGTVTESKAVDCTVDISGLHDVKYNALLQEDLTYSVYESWAEHEEQTLESQQHHCHASEVSGPQRSRRCRGCAALRVADSDYEAVCRVPRKLARSTSCGPSTRYSASMAGSVCSEEPSAAMTLVPDSLPATSESDRTLIDTDPDRTLIDTDPDRVSGGSSIESLDTTVDAGRQTAAAGEEEADGDAREDLKSESFSEEHVCPPGSTSFPSELDLALSLVRSCEYRPVQSPHGSRLPILVKSVYPENGSGMAFSDLSLRTPYSGGCEPGACFPELVTPQAQPDLQMELAELDELWQDVYAEYRPFRFQQNVVEEQKTKLNQYECAAGQCISELQKAQLQVQSLQAKIQESEAKNKKLQEKLYEMECELRAVRQATQKQERSIQGLSETISTKDSEAEELYRVIEGQNDMLRKLKEMANRNQLQNLPVSKAEPTQLQAELLALQSALFSTQLELQGSQRAQRQSQRQAAEHARARDRLQSDLQEVFQHREATEKHNQEMRSSLQQAQADLQLKEGQAKEKERQRQMEVEARDKTIQQLRVSLQDKQQLMQEYSELLEQQQDPSQTRDALLDKLKSRIKERDRALEHAIDEKFRCMEEKESEVRRLQLALREKERDQGKLRCVLSNNEETITHLDRLARGKELQLEQVSEASRNLQVLKQEAEERLGHSLREREAIISQLQGSLRMHTKEAQDLRAMLLSKGSVGSAGLLEELRLQLQLKELLFQEVLSDRSRQAQQHHAEVQELLHTVSTRDQYIQDCAGRLGQVIRERTDELQELRRQLVSREREARELSREAEQQGPHPHLEIRRLQSLLHQKEVFVQELMQDSPQCQKQPMITSRPAEAAMGSVLEGLCDHGAGPQRDAQSAQEELQLLLRKEREAQLEFSTLRSALAKEKEEVHTQAAEMEALARSVHIKEQLIKDLQRQLVEPSGLSLVERLTKELQELREAVAQQDPSSTDHQTVLEQLVSDYSSLNDTLKTEKELYHSLTQIHSSRDGSENTRTLQVELGKIQALRGQLEDVLARTRDSATAPQITAKMQPDFGGLSAEEEDDDDDVSSEYTDSVEEEENSKITAQTLATSPQNNSIGIECEKGAGALRSSVLSQDAVVDRQALAKVQQLLEQKRIVEREVGELKAQLEKAGYTSLSQMRTALLSLRMQTDELEEQEGPVAWRRREKGAAGRLSDDGHQQGLFPEEELQEEEEEERDCTSTAELGLTQCKRGAPRVQLRERPSSLDLGTLLTCSQEAELAVDEGEGGFWQQMETGLREKTLQLHSDLALSQQESRDLQERLMVSEATVQEQAEQLKDYRELLTETSVQQDSKHVQVDLQDLGYETCGRSENEAEREDASSPEFDDLEMCTALSRQDCGAEWWAGNPGKGEDVAALRQHVEDLRAQLSRSNTVIRSLQGRVRSLSTASDDASNLECPRKVNWGFRASPSHSGPEEDEGWQSDGLGPPEPQANQELRKLVSRVACLEDQLKTPRPEGKAGAEDGKCATWPGRFDSLIQAQARELSHLRQRIREGRGVCHILTQHLGDTTKAFEELLRADDIDYCMGQSFRQQLAQSSALAERVNTKISGRDPSELADDKMGHELLALRLSKELQQKDKIIESLRSKLKEQRPDTPSNSHALSETTDQSDRTSFVSDEQGSIHEDLDLCSDVDAASEYAQERQPSPRQQTHTDSHCHAGSGTPQHPTSLPSSTTASYGAQSSISCPSVLCTPHKPVNSPTQKGLCPGPVSSPLPVPQTHYCPDLSGQRVSLLLDPRSALLRPGYHGAGAFSLAEVHQELQMLQRQLGESERFAVPHVKPLSSFPLAAHSHPDPSSYLRLSQHTFPQPQLTTPNASSTLKADASLLESSALWNTAHIARPVTASTYGDVSSGSSGYQSGTSHTGADLFEEHLREIRSLRQRLEDSIRTNDRLRQQLEERLACTGRDSGAPTNIYIQGLDSISQLANENRALKEEKLGLQARLQQTDRDSCKEVEQLREAVLVARARLKQAELEMDQWKEESRRLQARVCEQAQEIQQLRQDRHIGQERSNRLQHQVNLLQQQLSESRQLLHTLQCELQVYERLCRAAKGPYAAGYGVEEKLSSREMGELLAEVRGLRVQLEHSVQENNSLRAQLEERLGRGVAHGKITHPSSISVSAHRDGSCRRQLFHDPAPSPPVRDTGLFDSGSTYSMFSNAPELDDAVVMANDISKMHPALEGEVPDGSFSNKKGRHAIGHVDDFRALQQQILEGKVLAHNMETVLQASLSAALLEVGLVKAMDYSSMGTLLSNTKTLGQILDEATSLLKMFWRAALPSGEVSAQHLRKEQSMKEEIQQLRLRITEQEEMLQDAIKRLRTTHRTKENMEHFIVSQLSRTHDVLKKARSNLEKNERKISSLSSSSSSPPSGEIPRRSCERPSDCGFMSALPPGWARGGPSLRAANEHSLLQLPMY</sequence>
<protein>
    <recommendedName>
        <fullName evidence="8">Myomegalin-like</fullName>
    </recommendedName>
</protein>
<evidence type="ECO:0008006" key="8">
    <source>
        <dbReference type="Google" id="ProtNLM"/>
    </source>
</evidence>
<feature type="compositionally biased region" description="Polar residues" evidence="2">
    <location>
        <begin position="263"/>
        <end position="272"/>
    </location>
</feature>
<proteinExistence type="predicted"/>
<feature type="compositionally biased region" description="Low complexity" evidence="2">
    <location>
        <begin position="2479"/>
        <end position="2490"/>
    </location>
</feature>
<name>A0AAD7W5H7_9TELE</name>
<evidence type="ECO:0000256" key="2">
    <source>
        <dbReference type="SAM" id="MobiDB-lite"/>
    </source>
</evidence>
<dbReference type="GO" id="GO:0008270">
    <property type="term" value="F:zinc ion binding"/>
    <property type="evidence" value="ECO:0007669"/>
    <property type="project" value="InterPro"/>
</dbReference>
<dbReference type="EMBL" id="JAINUG010000270">
    <property type="protein sequence ID" value="KAJ8384522.1"/>
    <property type="molecule type" value="Genomic_DNA"/>
</dbReference>
<feature type="region of interest" description="Disordered" evidence="2">
    <location>
        <begin position="1277"/>
        <end position="1311"/>
    </location>
</feature>
<evidence type="ECO:0000259" key="3">
    <source>
        <dbReference type="Pfam" id="PF07776"/>
    </source>
</evidence>
<accession>A0AAD7W5H7</accession>
<dbReference type="InterPro" id="IPR040947">
    <property type="entry name" value="SMYLE_N"/>
</dbReference>
<feature type="coiled-coil region" evidence="1">
    <location>
        <begin position="593"/>
        <end position="719"/>
    </location>
</feature>
<feature type="coiled-coil region" evidence="1">
    <location>
        <begin position="438"/>
        <end position="521"/>
    </location>
</feature>
<evidence type="ECO:0000259" key="4">
    <source>
        <dbReference type="Pfam" id="PF18615"/>
    </source>
</evidence>
<organism evidence="6 7">
    <name type="scientific">Aldrovandia affinis</name>
    <dbReference type="NCBI Taxonomy" id="143900"/>
    <lineage>
        <taxon>Eukaryota</taxon>
        <taxon>Metazoa</taxon>
        <taxon>Chordata</taxon>
        <taxon>Craniata</taxon>
        <taxon>Vertebrata</taxon>
        <taxon>Euteleostomi</taxon>
        <taxon>Actinopterygii</taxon>
        <taxon>Neopterygii</taxon>
        <taxon>Teleostei</taxon>
        <taxon>Notacanthiformes</taxon>
        <taxon>Halosauridae</taxon>
        <taxon>Aldrovandia</taxon>
    </lineage>
</organism>
<dbReference type="GO" id="GO:0007098">
    <property type="term" value="P:centrosome cycle"/>
    <property type="evidence" value="ECO:0007669"/>
    <property type="project" value="TreeGrafter"/>
</dbReference>
<feature type="coiled-coil region" evidence="1">
    <location>
        <begin position="870"/>
        <end position="901"/>
    </location>
</feature>
<evidence type="ECO:0000256" key="1">
    <source>
        <dbReference type="SAM" id="Coils"/>
    </source>
</evidence>
<feature type="region of interest" description="Disordered" evidence="2">
    <location>
        <begin position="1713"/>
        <end position="1747"/>
    </location>
</feature>
<feature type="coiled-coil region" evidence="1">
    <location>
        <begin position="1995"/>
        <end position="2163"/>
    </location>
</feature>
<evidence type="ECO:0000313" key="7">
    <source>
        <dbReference type="Proteomes" id="UP001221898"/>
    </source>
</evidence>
<feature type="domain" description="CDK5 regulatory subunit-associated protein 2/Myomegalin coiled coil" evidence="5">
    <location>
        <begin position="1025"/>
        <end position="1133"/>
    </location>
</feature>
<feature type="compositionally biased region" description="Acidic residues" evidence="2">
    <location>
        <begin position="1295"/>
        <end position="1307"/>
    </location>
</feature>
<dbReference type="Pfam" id="PF23246">
    <property type="entry name" value="CC_CDK5RAP2"/>
    <property type="match status" value="1"/>
</dbReference>
<keyword evidence="1" id="KW-0175">Coiled coil</keyword>
<dbReference type="InterPro" id="IPR012934">
    <property type="entry name" value="Znf_AD"/>
</dbReference>
<dbReference type="Pfam" id="PF18615">
    <property type="entry name" value="SMYLE_N"/>
    <property type="match status" value="1"/>
</dbReference>
<feature type="compositionally biased region" description="Acidic residues" evidence="2">
    <location>
        <begin position="1149"/>
        <end position="1170"/>
    </location>
</feature>
<feature type="compositionally biased region" description="Polar residues" evidence="2">
    <location>
        <begin position="1722"/>
        <end position="1747"/>
    </location>
</feature>
<evidence type="ECO:0000259" key="5">
    <source>
        <dbReference type="Pfam" id="PF23246"/>
    </source>
</evidence>